<proteinExistence type="predicted"/>
<evidence type="ECO:0000313" key="2">
    <source>
        <dbReference type="Proteomes" id="UP000231279"/>
    </source>
</evidence>
<name>A0A2G9HSS4_9LAMI</name>
<comment type="caution">
    <text evidence="1">The sequence shown here is derived from an EMBL/GenBank/DDBJ whole genome shotgun (WGS) entry which is preliminary data.</text>
</comment>
<evidence type="ECO:0008006" key="3">
    <source>
        <dbReference type="Google" id="ProtNLM"/>
    </source>
</evidence>
<dbReference type="OrthoDB" id="1749637at2759"/>
<keyword evidence="2" id="KW-1185">Reference proteome</keyword>
<dbReference type="AlphaFoldDB" id="A0A2G9HSS4"/>
<organism evidence="1 2">
    <name type="scientific">Handroanthus impetiginosus</name>
    <dbReference type="NCBI Taxonomy" id="429701"/>
    <lineage>
        <taxon>Eukaryota</taxon>
        <taxon>Viridiplantae</taxon>
        <taxon>Streptophyta</taxon>
        <taxon>Embryophyta</taxon>
        <taxon>Tracheophyta</taxon>
        <taxon>Spermatophyta</taxon>
        <taxon>Magnoliopsida</taxon>
        <taxon>eudicotyledons</taxon>
        <taxon>Gunneridae</taxon>
        <taxon>Pentapetalae</taxon>
        <taxon>asterids</taxon>
        <taxon>lamiids</taxon>
        <taxon>Lamiales</taxon>
        <taxon>Bignoniaceae</taxon>
        <taxon>Crescentiina</taxon>
        <taxon>Tabebuia alliance</taxon>
        <taxon>Handroanthus</taxon>
    </lineage>
</organism>
<dbReference type="PANTHER" id="PTHR35769:SF2">
    <property type="entry name" value="CALCINEURIN-LIKE METALLO-PHOSPHOESTERASE SUPERFAMILY PROTEIN"/>
    <property type="match status" value="1"/>
</dbReference>
<gene>
    <name evidence="1" type="ORF">CDL12_06731</name>
</gene>
<dbReference type="EMBL" id="NKXS01001095">
    <property type="protein sequence ID" value="PIN20578.1"/>
    <property type="molecule type" value="Genomic_DNA"/>
</dbReference>
<accession>A0A2G9HSS4</accession>
<sequence length="113" mass="12892">MELNWTKLRHVGAILTKRREYILCLTATHVNVQRLRVVTRAAVSCAISYPPPSRFRCSNVPMATSARIAIVCDVHDDWNLEEDNKALQLLKPDVVLFTGRCFLAMLTYAIRPH</sequence>
<protein>
    <recommendedName>
        <fullName evidence="3">Calcineurin-like phosphoesterase domain-containing protein</fullName>
    </recommendedName>
</protein>
<evidence type="ECO:0000313" key="1">
    <source>
        <dbReference type="EMBL" id="PIN20578.1"/>
    </source>
</evidence>
<dbReference type="InterPro" id="IPR027629">
    <property type="entry name" value="DevT-like"/>
</dbReference>
<reference evidence="2" key="1">
    <citation type="journal article" date="2018" name="Gigascience">
        <title>Genome assembly of the Pink Ipe (Handroanthus impetiginosus, Bignoniaceae), a highly valued, ecologically keystone Neotropical timber forest tree.</title>
        <authorList>
            <person name="Silva-Junior O.B."/>
            <person name="Grattapaglia D."/>
            <person name="Novaes E."/>
            <person name="Collevatti R.G."/>
        </authorList>
    </citation>
    <scope>NUCLEOTIDE SEQUENCE [LARGE SCALE GENOMIC DNA]</scope>
    <source>
        <strain evidence="2">cv. UFG-1</strain>
    </source>
</reference>
<dbReference type="Proteomes" id="UP000231279">
    <property type="component" value="Unassembled WGS sequence"/>
</dbReference>
<dbReference type="PANTHER" id="PTHR35769">
    <property type="entry name" value="CALCINEURIN-LIKE METALLO-PHOSPHOESTERASE SUPERFAMILY PROTEIN"/>
    <property type="match status" value="1"/>
</dbReference>